<keyword evidence="2" id="KW-0472">Membrane</keyword>
<gene>
    <name evidence="3" type="ORF">FPQ15_06780</name>
</gene>
<feature type="transmembrane region" description="Helical" evidence="2">
    <location>
        <begin position="37"/>
        <end position="55"/>
    </location>
</feature>
<protein>
    <submittedName>
        <fullName evidence="3">Uncharacterized protein</fullName>
    </submittedName>
</protein>
<dbReference type="EMBL" id="VMHM01000008">
    <property type="protein sequence ID" value="TSJ98856.1"/>
    <property type="molecule type" value="Genomic_DNA"/>
</dbReference>
<keyword evidence="2" id="KW-0812">Transmembrane</keyword>
<comment type="caution">
    <text evidence="3">The sequence shown here is derived from an EMBL/GenBank/DDBJ whole genome shotgun (WGS) entry which is preliminary data.</text>
</comment>
<feature type="region of interest" description="Disordered" evidence="1">
    <location>
        <begin position="102"/>
        <end position="123"/>
    </location>
</feature>
<accession>A0A556SCH9</accession>
<name>A0A556SCH9_9GAMM</name>
<sequence length="123" mass="14431">MWLFWLFEFLGFVAVILLIVAYCRIRNQRFWSFTWKYLKWILLSIVGVWLVIAVLCRNDLYNATHCYFRGVSMHAQTKYSIYLGECQIETPSGSYVPIDRTRALPGSSDHGNHDDVNDIYPTN</sequence>
<reference evidence="3 4" key="1">
    <citation type="submission" date="2019-07" db="EMBL/GenBank/DDBJ databases">
        <title>Gilliamella genomes.</title>
        <authorList>
            <person name="Zheng H."/>
        </authorList>
    </citation>
    <scope>NUCLEOTIDE SEQUENCE [LARGE SCALE GENOMIC DNA]</scope>
    <source>
        <strain evidence="3 4">W8127</strain>
    </source>
</reference>
<evidence type="ECO:0000313" key="3">
    <source>
        <dbReference type="EMBL" id="TSJ98856.1"/>
    </source>
</evidence>
<keyword evidence="2" id="KW-1133">Transmembrane helix</keyword>
<dbReference type="Proteomes" id="UP000319483">
    <property type="component" value="Unassembled WGS sequence"/>
</dbReference>
<feature type="transmembrane region" description="Helical" evidence="2">
    <location>
        <begin position="6"/>
        <end position="25"/>
    </location>
</feature>
<dbReference type="RefSeq" id="WP_086327406.1">
    <property type="nucleotide sequence ID" value="NZ_CAMLAP010000046.1"/>
</dbReference>
<dbReference type="AlphaFoldDB" id="A0A556SCH9"/>
<evidence type="ECO:0000256" key="2">
    <source>
        <dbReference type="SAM" id="Phobius"/>
    </source>
</evidence>
<evidence type="ECO:0000256" key="1">
    <source>
        <dbReference type="SAM" id="MobiDB-lite"/>
    </source>
</evidence>
<evidence type="ECO:0000313" key="4">
    <source>
        <dbReference type="Proteomes" id="UP000319483"/>
    </source>
</evidence>
<organism evidence="3 4">
    <name type="scientific">Gilliamella apicola</name>
    <dbReference type="NCBI Taxonomy" id="1196095"/>
    <lineage>
        <taxon>Bacteria</taxon>
        <taxon>Pseudomonadati</taxon>
        <taxon>Pseudomonadota</taxon>
        <taxon>Gammaproteobacteria</taxon>
        <taxon>Orbales</taxon>
        <taxon>Orbaceae</taxon>
        <taxon>Gilliamella</taxon>
    </lineage>
</organism>
<proteinExistence type="predicted"/>